<feature type="region of interest" description="Disordered" evidence="18">
    <location>
        <begin position="1"/>
        <end position="30"/>
    </location>
</feature>
<dbReference type="InterPro" id="IPR036028">
    <property type="entry name" value="SH3-like_dom_sf"/>
</dbReference>
<dbReference type="PROSITE" id="PS00108">
    <property type="entry name" value="PROTEIN_KINASE_ST"/>
    <property type="match status" value="1"/>
</dbReference>
<dbReference type="CDD" id="cd12059">
    <property type="entry name" value="SH3_MLK1-3"/>
    <property type="match status" value="1"/>
</dbReference>
<feature type="compositionally biased region" description="Gly residues" evidence="18">
    <location>
        <begin position="1017"/>
        <end position="1027"/>
    </location>
</feature>
<gene>
    <name evidence="21" type="primary">MAP3K9</name>
</gene>
<feature type="compositionally biased region" description="Polar residues" evidence="18">
    <location>
        <begin position="906"/>
        <end position="921"/>
    </location>
</feature>
<feature type="compositionally biased region" description="Low complexity" evidence="18">
    <location>
        <begin position="753"/>
        <end position="763"/>
    </location>
</feature>
<dbReference type="GO" id="GO:0005524">
    <property type="term" value="F:ATP binding"/>
    <property type="evidence" value="ECO:0007669"/>
    <property type="project" value="UniProtKB-UniRule"/>
</dbReference>
<evidence type="ECO:0000256" key="7">
    <source>
        <dbReference type="ARBA" id="ARBA00022737"/>
    </source>
</evidence>
<evidence type="ECO:0000256" key="11">
    <source>
        <dbReference type="ARBA" id="ARBA00047559"/>
    </source>
</evidence>
<protein>
    <recommendedName>
        <fullName evidence="3">mitogen-activated protein kinase kinase kinase</fullName>
        <ecNumber evidence="3">2.7.11.25</ecNumber>
    </recommendedName>
</protein>
<reference evidence="21" key="4">
    <citation type="submission" date="2025-09" db="UniProtKB">
        <authorList>
            <consortium name="Ensembl"/>
        </authorList>
    </citation>
    <scope>IDENTIFICATION</scope>
</reference>
<dbReference type="PROSITE" id="PS50002">
    <property type="entry name" value="SH3"/>
    <property type="match status" value="1"/>
</dbReference>
<evidence type="ECO:0000256" key="3">
    <source>
        <dbReference type="ARBA" id="ARBA00012406"/>
    </source>
</evidence>
<dbReference type="InterPro" id="IPR001245">
    <property type="entry name" value="Ser-Thr/Tyr_kinase_cat_dom"/>
</dbReference>
<dbReference type="PRINTS" id="PR00452">
    <property type="entry name" value="SH3DOMAIN"/>
</dbReference>
<dbReference type="GeneTree" id="ENSGT00940000158243"/>
<feature type="region of interest" description="Disordered" evidence="18">
    <location>
        <begin position="903"/>
        <end position="938"/>
    </location>
</feature>
<dbReference type="Gene3D" id="3.30.200.20">
    <property type="entry name" value="Phosphorylase Kinase, domain 1"/>
    <property type="match status" value="1"/>
</dbReference>
<feature type="compositionally biased region" description="Basic residues" evidence="18">
    <location>
        <begin position="598"/>
        <end position="607"/>
    </location>
</feature>
<keyword evidence="9" id="KW-0418">Kinase</keyword>
<feature type="region of interest" description="Disordered" evidence="18">
    <location>
        <begin position="690"/>
        <end position="726"/>
    </location>
</feature>
<comment type="cofactor">
    <cofactor evidence="1">
        <name>Mg(2+)</name>
        <dbReference type="ChEBI" id="CHEBI:18420"/>
    </cofactor>
</comment>
<dbReference type="FunFam" id="1.10.510.10:FF:000076">
    <property type="entry name" value="Mitogen-activated protein kinase kinase kinase"/>
    <property type="match status" value="1"/>
</dbReference>
<feature type="coiled-coil region" evidence="17">
    <location>
        <begin position="441"/>
        <end position="475"/>
    </location>
</feature>
<feature type="region of interest" description="Disordered" evidence="18">
    <location>
        <begin position="1013"/>
        <end position="1140"/>
    </location>
</feature>
<evidence type="ECO:0000256" key="2">
    <source>
        <dbReference type="ARBA" id="ARBA00006529"/>
    </source>
</evidence>
<feature type="region of interest" description="Disordered" evidence="18">
    <location>
        <begin position="753"/>
        <end position="813"/>
    </location>
</feature>
<organism evidence="21 22">
    <name type="scientific">Esox lucius</name>
    <name type="common">Northern pike</name>
    <dbReference type="NCBI Taxonomy" id="8010"/>
    <lineage>
        <taxon>Eukaryota</taxon>
        <taxon>Metazoa</taxon>
        <taxon>Chordata</taxon>
        <taxon>Craniata</taxon>
        <taxon>Vertebrata</taxon>
        <taxon>Euteleostomi</taxon>
        <taxon>Actinopterygii</taxon>
        <taxon>Neopterygii</taxon>
        <taxon>Teleostei</taxon>
        <taxon>Protacanthopterygii</taxon>
        <taxon>Esociformes</taxon>
        <taxon>Esocidae</taxon>
        <taxon>Esox</taxon>
    </lineage>
</organism>
<dbReference type="InterPro" id="IPR008271">
    <property type="entry name" value="Ser/Thr_kinase_AS"/>
</dbReference>
<keyword evidence="8 14" id="KW-0547">Nucleotide-binding</keyword>
<reference evidence="21" key="3">
    <citation type="submission" date="2025-08" db="UniProtKB">
        <authorList>
            <consortium name="Ensembl"/>
        </authorList>
    </citation>
    <scope>IDENTIFICATION</scope>
</reference>
<evidence type="ECO:0000256" key="16">
    <source>
        <dbReference type="PROSITE-ProRule" id="PRU10141"/>
    </source>
</evidence>
<dbReference type="Pfam" id="PF07714">
    <property type="entry name" value="PK_Tyr_Ser-Thr"/>
    <property type="match status" value="1"/>
</dbReference>
<dbReference type="Bgee" id="ENSELUG00000020784">
    <property type="expression patterns" value="Expressed in brain and 5 other cell types or tissues"/>
</dbReference>
<dbReference type="PANTHER" id="PTHR44329:SF35">
    <property type="entry name" value="MITOGEN-ACTIVATED PROTEIN KINASE KINASE KINASE 9"/>
    <property type="match status" value="1"/>
</dbReference>
<dbReference type="InterPro" id="IPR001452">
    <property type="entry name" value="SH3_domain"/>
</dbReference>
<keyword evidence="10 14" id="KW-0067">ATP-binding</keyword>
<dbReference type="PROSITE" id="PS50011">
    <property type="entry name" value="PROTEIN_KINASE_DOM"/>
    <property type="match status" value="1"/>
</dbReference>
<dbReference type="InterPro" id="IPR051681">
    <property type="entry name" value="Ser/Thr_Kinases-Pseudokinases"/>
</dbReference>
<feature type="active site" description="Proton acceptor" evidence="13">
    <location>
        <position position="279"/>
    </location>
</feature>
<feature type="domain" description="Protein kinase" evidence="20">
    <location>
        <begin position="155"/>
        <end position="423"/>
    </location>
</feature>
<feature type="binding site" evidence="14">
    <location>
        <begin position="161"/>
        <end position="169"/>
    </location>
    <ligand>
        <name>ATP</name>
        <dbReference type="ChEBI" id="CHEBI:30616"/>
    </ligand>
</feature>
<dbReference type="InterPro" id="IPR000719">
    <property type="entry name" value="Prot_kinase_dom"/>
</dbReference>
<dbReference type="InterPro" id="IPR011009">
    <property type="entry name" value="Kinase-like_dom_sf"/>
</dbReference>
<evidence type="ECO:0000256" key="4">
    <source>
        <dbReference type="ARBA" id="ARBA00022443"/>
    </source>
</evidence>
<dbReference type="GeneID" id="105015920"/>
<dbReference type="SUPFAM" id="SSF50044">
    <property type="entry name" value="SH3-domain"/>
    <property type="match status" value="1"/>
</dbReference>
<evidence type="ECO:0000256" key="6">
    <source>
        <dbReference type="ARBA" id="ARBA00022679"/>
    </source>
</evidence>
<dbReference type="PROSITE" id="PS00107">
    <property type="entry name" value="PROTEIN_KINASE_ATP"/>
    <property type="match status" value="1"/>
</dbReference>
<evidence type="ECO:0000256" key="15">
    <source>
        <dbReference type="PROSITE-ProRule" id="PRU00192"/>
    </source>
</evidence>
<dbReference type="PIRSF" id="PIRSF000556">
    <property type="entry name" value="MAPKKK9_11"/>
    <property type="match status" value="1"/>
</dbReference>
<dbReference type="RefSeq" id="XP_012993005.2">
    <property type="nucleotide sequence ID" value="XM_013137551.4"/>
</dbReference>
<accession>A0A3P8YYU4</accession>
<keyword evidence="4 15" id="KW-0728">SH3 domain</keyword>
<dbReference type="SMART" id="SM00220">
    <property type="entry name" value="S_TKc"/>
    <property type="match status" value="1"/>
</dbReference>
<dbReference type="AlphaFoldDB" id="A0A3P8YYU4"/>
<proteinExistence type="inferred from homology"/>
<reference evidence="22" key="1">
    <citation type="journal article" date="2014" name="PLoS ONE">
        <title>The genome and linkage map of the northern pike (Esox lucius): conserved synteny revealed between the salmonid sister group and the Neoteleostei.</title>
        <authorList>
            <person name="Rondeau E.B."/>
            <person name="Minkley D.R."/>
            <person name="Leong J.S."/>
            <person name="Messmer A.M."/>
            <person name="Jantzen J.R."/>
            <person name="von Schalburg K.R."/>
            <person name="Lemon C."/>
            <person name="Bird N.H."/>
            <person name="Koop B.F."/>
        </authorList>
    </citation>
    <scope>NUCLEOTIDE SEQUENCE</scope>
</reference>
<evidence type="ECO:0000256" key="18">
    <source>
        <dbReference type="SAM" id="MobiDB-lite"/>
    </source>
</evidence>
<dbReference type="InParanoid" id="A0A3P8YYU4"/>
<keyword evidence="17" id="KW-0175">Coiled coil</keyword>
<feature type="region of interest" description="Disordered" evidence="18">
    <location>
        <begin position="973"/>
        <end position="1001"/>
    </location>
</feature>
<evidence type="ECO:0000256" key="10">
    <source>
        <dbReference type="ARBA" id="ARBA00022840"/>
    </source>
</evidence>
<dbReference type="Gene3D" id="2.30.30.40">
    <property type="entry name" value="SH3 Domains"/>
    <property type="match status" value="1"/>
</dbReference>
<comment type="catalytic activity">
    <reaction evidence="12">
        <text>L-seryl-[protein] + ATP = O-phospho-L-seryl-[protein] + ADP + H(+)</text>
        <dbReference type="Rhea" id="RHEA:17989"/>
        <dbReference type="Rhea" id="RHEA-COMP:9863"/>
        <dbReference type="Rhea" id="RHEA-COMP:11604"/>
        <dbReference type="ChEBI" id="CHEBI:15378"/>
        <dbReference type="ChEBI" id="CHEBI:29999"/>
        <dbReference type="ChEBI" id="CHEBI:30616"/>
        <dbReference type="ChEBI" id="CHEBI:83421"/>
        <dbReference type="ChEBI" id="CHEBI:456216"/>
        <dbReference type="EC" id="2.7.11.25"/>
    </reaction>
</comment>
<dbReference type="GO" id="GO:0004706">
    <property type="term" value="F:JUN kinase kinase kinase activity"/>
    <property type="evidence" value="ECO:0007669"/>
    <property type="project" value="TreeGrafter"/>
</dbReference>
<dbReference type="SMART" id="SM00326">
    <property type="entry name" value="SH3"/>
    <property type="match status" value="1"/>
</dbReference>
<dbReference type="FunFam" id="3.30.200.20:FF:000085">
    <property type="entry name" value="Mitogen-activated protein kinase kinase kinase"/>
    <property type="match status" value="1"/>
</dbReference>
<evidence type="ECO:0000313" key="22">
    <source>
        <dbReference type="Proteomes" id="UP000265140"/>
    </source>
</evidence>
<dbReference type="InterPro" id="IPR017441">
    <property type="entry name" value="Protein_kinase_ATP_BS"/>
</dbReference>
<dbReference type="OrthoDB" id="339325at2759"/>
<dbReference type="Pfam" id="PF14604">
    <property type="entry name" value="SH3_9"/>
    <property type="match status" value="1"/>
</dbReference>
<feature type="compositionally biased region" description="Basic and acidic residues" evidence="18">
    <location>
        <begin position="767"/>
        <end position="777"/>
    </location>
</feature>
<comment type="similarity">
    <text evidence="2">Belongs to the protein kinase superfamily. STE Ser/Thr protein kinase family. MAP kinase kinase kinase subfamily.</text>
</comment>
<name>A0A3P8YYU4_ESOLU</name>
<dbReference type="InterPro" id="IPR035779">
    <property type="entry name" value="MLK1-3_SH3"/>
</dbReference>
<keyword evidence="22" id="KW-1185">Reference proteome</keyword>
<evidence type="ECO:0000256" key="12">
    <source>
        <dbReference type="ARBA" id="ARBA00048329"/>
    </source>
</evidence>
<dbReference type="STRING" id="8010.ENSELUP00000021739"/>
<keyword evidence="5" id="KW-0723">Serine/threonine-protein kinase</keyword>
<feature type="binding site" evidence="14 16">
    <location>
        <position position="182"/>
    </location>
    <ligand>
        <name>ATP</name>
        <dbReference type="ChEBI" id="CHEBI:30616"/>
    </ligand>
</feature>
<dbReference type="OMA" id="GCGPYRE"/>
<dbReference type="Gene3D" id="1.10.510.10">
    <property type="entry name" value="Transferase(Phosphotransferase) domain 1"/>
    <property type="match status" value="1"/>
</dbReference>
<evidence type="ECO:0000256" key="5">
    <source>
        <dbReference type="ARBA" id="ARBA00022527"/>
    </source>
</evidence>
<dbReference type="SUPFAM" id="SSF56112">
    <property type="entry name" value="Protein kinase-like (PK-like)"/>
    <property type="match status" value="1"/>
</dbReference>
<dbReference type="PRINTS" id="PR00109">
    <property type="entry name" value="TYRKINASE"/>
</dbReference>
<evidence type="ECO:0000256" key="13">
    <source>
        <dbReference type="PIRSR" id="PIRSR000556-1"/>
    </source>
</evidence>
<evidence type="ECO:0000256" key="1">
    <source>
        <dbReference type="ARBA" id="ARBA00001946"/>
    </source>
</evidence>
<evidence type="ECO:0000259" key="20">
    <source>
        <dbReference type="PROSITE" id="PS50011"/>
    </source>
</evidence>
<feature type="domain" description="SH3" evidence="19">
    <location>
        <begin position="58"/>
        <end position="122"/>
    </location>
</feature>
<evidence type="ECO:0000259" key="19">
    <source>
        <dbReference type="PROSITE" id="PS50002"/>
    </source>
</evidence>
<sequence>MDVSKPTFDNSPSPSAGYVSSPPDGTEKEAFCWPENGTVTEAVSETVAAPAGGPGAPGLSGYWTAVFDYDAGAEDELSLRKGDLVEVLSKDSLVSGDEGWWTGMIEDRVGIFPSNYVSIGNGFSEKMRDRDTSAEEYPDYCVPPLHMLEVDFSELTLEEIIGVGGFGKVYRAVWRGTEVAVKAARRDPDEEEGQTLESVRQEAKLFAMLRHPNIMALLGVCLQEPTLCLVMEFARGGPLNRALSGKRIPPCTLVDWAVQIARAMQYLHCEAIVPIIHRDLKSSNILILEKVEMEDLSNKTLKITDFGLAREWHRTTKMSAAGTYAWMAPEVIRSSTFSKGSDVWSYGVLLWELLTGEVPFRGIDCLAVAYGVAMNKLALPIPSTCPEPFARLMEDCWSPDPHMRPLFTSILDQLTTIEESGFFEMPAESFHSLQDDWKMEIQEMFDQLRVKEKELRSWEEELSRAALQQKSQEEALRRREQELAEREIHILERELNVIIHQLYQDKPRVESRQGKFRRSRLKLKDGNRISLPSDFQHKITVQASPSHDRRKSLLGSISSPPTSPQAPLLPRLRAIQLTPGGEGSKGWGRLEEEEEKRGSRKKGRTRGSHREHSADESVKVPPEGSRQRSCSAPNLRRSPRNSPAVPGVPSLTEMENEDCCYTTEQEVEEKASPSQSYLCIPFHREGSIADGNEGGAGGEYCPSNHSIPAPDTPPSRRSPGGQGRGRSELALLGCSALLAAVGLGFNMMTLAQPGNSSGSSTEGPGEGSKHPRWEGFFHRTGSGGQRRSTSPPTRKLFRRGGDKESPLKHSATPAVERVGSGMFPASLTLLSLSSVSDCASTRSLLRSDSEELLVYRSASPQAPVQAPAPPQLRHNAPFNPQPLLQNAPLNPLVNTHLESFKRHPRQSLTPTHLPSALPSSRSLHRTPSDGAIKTRSTPTHVQPLLLPIRATLDSKAGGFRGIRDDVTEVPRLPDPNLVFPPTPRRRCPPERPKTLDFLVRPRPSPRVRCDVFLGNSPGRGRGAGQGLGDSPAHTTSTDTPPTVEFGRDMTTLPTPLEAPTPSPRRVHSLEAPTPSPRRGHSLETPRGYPMLSHPMEPRDVEVLATPMEPPTPCSASPRGRGDSLLDQQDEEQCRDPTLPLCKPDPQFPKCSPYHYRSGFWS</sequence>
<dbReference type="PANTHER" id="PTHR44329">
    <property type="entry name" value="SERINE/THREONINE-PROTEIN KINASE TNNI3K-RELATED"/>
    <property type="match status" value="1"/>
</dbReference>
<comment type="catalytic activity">
    <reaction evidence="11">
        <text>L-threonyl-[protein] + ATP = O-phospho-L-threonyl-[protein] + ADP + H(+)</text>
        <dbReference type="Rhea" id="RHEA:46608"/>
        <dbReference type="Rhea" id="RHEA-COMP:11060"/>
        <dbReference type="Rhea" id="RHEA-COMP:11605"/>
        <dbReference type="ChEBI" id="CHEBI:15378"/>
        <dbReference type="ChEBI" id="CHEBI:30013"/>
        <dbReference type="ChEBI" id="CHEBI:30616"/>
        <dbReference type="ChEBI" id="CHEBI:61977"/>
        <dbReference type="ChEBI" id="CHEBI:456216"/>
        <dbReference type="EC" id="2.7.11.25"/>
    </reaction>
</comment>
<feature type="region of interest" description="Disordered" evidence="18">
    <location>
        <begin position="509"/>
        <end position="674"/>
    </location>
</feature>
<dbReference type="Ensembl" id="ENSELUT00000041978.3">
    <property type="protein sequence ID" value="ENSELUP00000021739.2"/>
    <property type="gene ID" value="ENSELUG00000020784.3"/>
</dbReference>
<evidence type="ECO:0000256" key="9">
    <source>
        <dbReference type="ARBA" id="ARBA00022777"/>
    </source>
</evidence>
<evidence type="ECO:0000256" key="17">
    <source>
        <dbReference type="SAM" id="Coils"/>
    </source>
</evidence>
<keyword evidence="6" id="KW-0808">Transferase</keyword>
<dbReference type="Proteomes" id="UP000265140">
    <property type="component" value="Chromosome 15"/>
</dbReference>
<dbReference type="InterPro" id="IPR016231">
    <property type="entry name" value="MLK1-4"/>
</dbReference>
<reference evidence="21" key="2">
    <citation type="submission" date="2020-02" db="EMBL/GenBank/DDBJ databases">
        <title>Esox lucius (northern pike) genome, fEsoLuc1, primary haplotype.</title>
        <authorList>
            <person name="Myers G."/>
            <person name="Karagic N."/>
            <person name="Meyer A."/>
            <person name="Pippel M."/>
            <person name="Reichard M."/>
            <person name="Winkler S."/>
            <person name="Tracey A."/>
            <person name="Sims Y."/>
            <person name="Howe K."/>
            <person name="Rhie A."/>
            <person name="Formenti G."/>
            <person name="Durbin R."/>
            <person name="Fedrigo O."/>
            <person name="Jarvis E.D."/>
        </authorList>
    </citation>
    <scope>NUCLEOTIDE SEQUENCE [LARGE SCALE GENOMIC DNA]</scope>
</reference>
<feature type="compositionally biased region" description="Basic and acidic residues" evidence="18">
    <location>
        <begin position="608"/>
        <end position="618"/>
    </location>
</feature>
<evidence type="ECO:0000256" key="14">
    <source>
        <dbReference type="PIRSR" id="PIRSR000556-2"/>
    </source>
</evidence>
<evidence type="ECO:0000256" key="8">
    <source>
        <dbReference type="ARBA" id="ARBA00022741"/>
    </source>
</evidence>
<dbReference type="EC" id="2.7.11.25" evidence="3"/>
<evidence type="ECO:0000313" key="21">
    <source>
        <dbReference type="Ensembl" id="ENSELUP00000021739.2"/>
    </source>
</evidence>
<keyword evidence="7" id="KW-0677">Repeat</keyword>